<dbReference type="EMBL" id="CADCTA010000103">
    <property type="protein sequence ID" value="CAA9264025.1"/>
    <property type="molecule type" value="Genomic_DNA"/>
</dbReference>
<evidence type="ECO:0000313" key="1">
    <source>
        <dbReference type="EMBL" id="CAA9264025.1"/>
    </source>
</evidence>
<organism evidence="1">
    <name type="scientific">uncultured Chthoniobacterales bacterium</name>
    <dbReference type="NCBI Taxonomy" id="1836801"/>
    <lineage>
        <taxon>Bacteria</taxon>
        <taxon>Pseudomonadati</taxon>
        <taxon>Verrucomicrobiota</taxon>
        <taxon>Spartobacteria</taxon>
        <taxon>Chthoniobacterales</taxon>
        <taxon>environmental samples</taxon>
    </lineage>
</organism>
<name>A0A6J4IWQ0_9BACT</name>
<gene>
    <name evidence="1" type="ORF">AVDCRST_MAG42-2883</name>
</gene>
<dbReference type="AlphaFoldDB" id="A0A6J4IWQ0"/>
<protein>
    <submittedName>
        <fullName evidence="1">Uncharacterized protein</fullName>
    </submittedName>
</protein>
<reference evidence="1" key="1">
    <citation type="submission" date="2020-02" db="EMBL/GenBank/DDBJ databases">
        <authorList>
            <person name="Meier V. D."/>
        </authorList>
    </citation>
    <scope>NUCLEOTIDE SEQUENCE</scope>
    <source>
        <strain evidence="1">AVDCRST_MAG42</strain>
    </source>
</reference>
<proteinExistence type="predicted"/>
<sequence length="47" mass="4961">MIGRWHQDSVIPSAVEGSVVDLSMRDKGYAGIPPLRFAPVGMTACSG</sequence>
<accession>A0A6J4IWQ0</accession>